<dbReference type="Pfam" id="PF00127">
    <property type="entry name" value="Copper-bind"/>
    <property type="match status" value="1"/>
</dbReference>
<dbReference type="InterPro" id="IPR050845">
    <property type="entry name" value="Cu-binding_ET"/>
</dbReference>
<feature type="domain" description="Blue (type 1) copper" evidence="4">
    <location>
        <begin position="56"/>
        <end position="161"/>
    </location>
</feature>
<dbReference type="InterPro" id="IPR000923">
    <property type="entry name" value="BlueCu_1"/>
</dbReference>
<dbReference type="SUPFAM" id="SSF49503">
    <property type="entry name" value="Cupredoxins"/>
    <property type="match status" value="1"/>
</dbReference>
<dbReference type="PANTHER" id="PTHR38439">
    <property type="entry name" value="AURACYANIN-B"/>
    <property type="match status" value="1"/>
</dbReference>
<dbReference type="AlphaFoldDB" id="A0A4R3MCZ3"/>
<dbReference type="RefSeq" id="WP_132806172.1">
    <property type="nucleotide sequence ID" value="NZ_SMAK01000004.1"/>
</dbReference>
<dbReference type="Proteomes" id="UP000295678">
    <property type="component" value="Unassembled WGS sequence"/>
</dbReference>
<proteinExistence type="predicted"/>
<accession>A0A4R3MCZ3</accession>
<reference evidence="5 6" key="1">
    <citation type="submission" date="2019-03" db="EMBL/GenBank/DDBJ databases">
        <title>Genomic Encyclopedia of Type Strains, Phase IV (KMG-IV): sequencing the most valuable type-strain genomes for metagenomic binning, comparative biology and taxonomic classification.</title>
        <authorList>
            <person name="Goeker M."/>
        </authorList>
    </citation>
    <scope>NUCLEOTIDE SEQUENCE [LARGE SCALE GENOMIC DNA]</scope>
    <source>
        <strain evidence="5 6">DSM 19345</strain>
    </source>
</reference>
<dbReference type="InterPro" id="IPR008972">
    <property type="entry name" value="Cupredoxin"/>
</dbReference>
<evidence type="ECO:0000256" key="3">
    <source>
        <dbReference type="SAM" id="SignalP"/>
    </source>
</evidence>
<dbReference type="GO" id="GO:0009055">
    <property type="term" value="F:electron transfer activity"/>
    <property type="evidence" value="ECO:0007669"/>
    <property type="project" value="InterPro"/>
</dbReference>
<keyword evidence="2" id="KW-0186">Copper</keyword>
<evidence type="ECO:0000256" key="1">
    <source>
        <dbReference type="ARBA" id="ARBA00022723"/>
    </source>
</evidence>
<keyword evidence="6" id="KW-1185">Reference proteome</keyword>
<organism evidence="5 6">
    <name type="scientific">Tepidamorphus gemmatus</name>
    <dbReference type="NCBI Taxonomy" id="747076"/>
    <lineage>
        <taxon>Bacteria</taxon>
        <taxon>Pseudomonadati</taxon>
        <taxon>Pseudomonadota</taxon>
        <taxon>Alphaproteobacteria</taxon>
        <taxon>Hyphomicrobiales</taxon>
        <taxon>Tepidamorphaceae</taxon>
        <taxon>Tepidamorphus</taxon>
    </lineage>
</organism>
<dbReference type="Gene3D" id="2.60.40.420">
    <property type="entry name" value="Cupredoxins - blue copper proteins"/>
    <property type="match status" value="1"/>
</dbReference>
<keyword evidence="1" id="KW-0479">Metal-binding</keyword>
<dbReference type="CDD" id="cd04211">
    <property type="entry name" value="Cupredoxin_like_2"/>
    <property type="match status" value="1"/>
</dbReference>
<name>A0A4R3MCZ3_9HYPH</name>
<protein>
    <submittedName>
        <fullName evidence="5">Putative cupredoxin-like copper-binding protein</fullName>
    </submittedName>
</protein>
<evidence type="ECO:0000259" key="4">
    <source>
        <dbReference type="Pfam" id="PF00127"/>
    </source>
</evidence>
<evidence type="ECO:0000256" key="2">
    <source>
        <dbReference type="ARBA" id="ARBA00023008"/>
    </source>
</evidence>
<sequence>MKRTFLTGCLLIGLGGGAIAGGNHAGGHSHGEAGMMAIGRPGDPAQVTRTVKVVMKEKEDGRMVFEPTTIAVREGETLRLQLVNAGELDHEFVMDVQDSINEHKVLMERFPEMEHDDPNAIRLGPGESGEIIWTFANAGEFGFACLIPGHYDAGMKGHIRVRH</sequence>
<dbReference type="GO" id="GO:0005507">
    <property type="term" value="F:copper ion binding"/>
    <property type="evidence" value="ECO:0007669"/>
    <property type="project" value="InterPro"/>
</dbReference>
<dbReference type="OrthoDB" id="9816061at2"/>
<evidence type="ECO:0000313" key="6">
    <source>
        <dbReference type="Proteomes" id="UP000295678"/>
    </source>
</evidence>
<comment type="caution">
    <text evidence="5">The sequence shown here is derived from an EMBL/GenBank/DDBJ whole genome shotgun (WGS) entry which is preliminary data.</text>
</comment>
<dbReference type="PANTHER" id="PTHR38439:SF3">
    <property type="entry name" value="COPPER-RESISTANT CUPROPROTEIN COPI"/>
    <property type="match status" value="1"/>
</dbReference>
<feature type="signal peptide" evidence="3">
    <location>
        <begin position="1"/>
        <end position="20"/>
    </location>
</feature>
<gene>
    <name evidence="5" type="ORF">EDC22_104170</name>
</gene>
<feature type="chain" id="PRO_5020302800" evidence="3">
    <location>
        <begin position="21"/>
        <end position="163"/>
    </location>
</feature>
<evidence type="ECO:0000313" key="5">
    <source>
        <dbReference type="EMBL" id="TCT11411.1"/>
    </source>
</evidence>
<dbReference type="EMBL" id="SMAK01000004">
    <property type="protein sequence ID" value="TCT11411.1"/>
    <property type="molecule type" value="Genomic_DNA"/>
</dbReference>
<keyword evidence="3" id="KW-0732">Signal</keyword>